<gene>
    <name evidence="1" type="ORF">PENSUB_11620</name>
</gene>
<dbReference type="AlphaFoldDB" id="A0A1Q5T277"/>
<comment type="caution">
    <text evidence="1">The sequence shown here is derived from an EMBL/GenBank/DDBJ whole genome shotgun (WGS) entry which is preliminary data.</text>
</comment>
<keyword evidence="2" id="KW-1185">Reference proteome</keyword>
<evidence type="ECO:0000313" key="1">
    <source>
        <dbReference type="EMBL" id="OKO94353.1"/>
    </source>
</evidence>
<organism evidence="1 2">
    <name type="scientific">Penicillium subrubescens</name>
    <dbReference type="NCBI Taxonomy" id="1316194"/>
    <lineage>
        <taxon>Eukaryota</taxon>
        <taxon>Fungi</taxon>
        <taxon>Dikarya</taxon>
        <taxon>Ascomycota</taxon>
        <taxon>Pezizomycotina</taxon>
        <taxon>Eurotiomycetes</taxon>
        <taxon>Eurotiomycetidae</taxon>
        <taxon>Eurotiales</taxon>
        <taxon>Aspergillaceae</taxon>
        <taxon>Penicillium</taxon>
    </lineage>
</organism>
<dbReference type="EMBL" id="MNBE01000719">
    <property type="protein sequence ID" value="OKO94353.1"/>
    <property type="molecule type" value="Genomic_DNA"/>
</dbReference>
<name>A0A1Q5T277_9EURO</name>
<accession>A0A1Q5T277</accession>
<protein>
    <submittedName>
        <fullName evidence="1">Uncharacterized protein</fullName>
    </submittedName>
</protein>
<proteinExistence type="predicted"/>
<reference evidence="1 2" key="1">
    <citation type="submission" date="2016-10" db="EMBL/GenBank/DDBJ databases">
        <title>Genome sequence of the ascomycete fungus Penicillium subrubescens.</title>
        <authorList>
            <person name="De Vries R.P."/>
            <person name="Peng M."/>
            <person name="Dilokpimol A."/>
            <person name="Hilden K."/>
            <person name="Makela M.R."/>
            <person name="Grigoriev I."/>
            <person name="Riley R."/>
            <person name="Granchi Z."/>
        </authorList>
    </citation>
    <scope>NUCLEOTIDE SEQUENCE [LARGE SCALE GENOMIC DNA]</scope>
    <source>
        <strain evidence="1 2">CBS 132785</strain>
    </source>
</reference>
<dbReference type="Proteomes" id="UP000186955">
    <property type="component" value="Unassembled WGS sequence"/>
</dbReference>
<sequence length="171" mass="19268">MLLLKAECLFSLDDINASDSCNDFGKRRSIFINELANRRRRLWALAQASVPVDQLPVIKDGTLLNAYAGLVLDALVTHKKNAFPSLQVGVDNRGRSVYHFLETIDAIEATYNVGFHDIDIVDSFGLTPLMTVDFKPKLLTSMKRLAWFISKGANSHPRLRNQTQQWFISST</sequence>
<evidence type="ECO:0000313" key="2">
    <source>
        <dbReference type="Proteomes" id="UP000186955"/>
    </source>
</evidence>